<dbReference type="EMBL" id="JAACAK010000120">
    <property type="protein sequence ID" value="NIR76270.1"/>
    <property type="molecule type" value="Genomic_DNA"/>
</dbReference>
<keyword evidence="2" id="KW-0949">S-adenosyl-L-methionine</keyword>
<dbReference type="SFLD" id="SFLDG01386">
    <property type="entry name" value="main_SPASM_domain-containing"/>
    <property type="match status" value="1"/>
</dbReference>
<dbReference type="PANTHER" id="PTHR11228:SF7">
    <property type="entry name" value="PQQA PEPTIDE CYCLASE"/>
    <property type="match status" value="1"/>
</dbReference>
<dbReference type="Gene3D" id="3.20.20.70">
    <property type="entry name" value="Aldolase class I"/>
    <property type="match status" value="1"/>
</dbReference>
<organism evidence="7 8">
    <name type="scientific">Candidatus Kutchimonas denitrificans</name>
    <dbReference type="NCBI Taxonomy" id="3056748"/>
    <lineage>
        <taxon>Bacteria</taxon>
        <taxon>Pseudomonadati</taxon>
        <taxon>Gemmatimonadota</taxon>
        <taxon>Gemmatimonadia</taxon>
        <taxon>Candidatus Palauibacterales</taxon>
        <taxon>Candidatus Palauibacteraceae</taxon>
        <taxon>Candidatus Kutchimonas</taxon>
    </lineage>
</organism>
<dbReference type="Pfam" id="PF08369">
    <property type="entry name" value="PCP_red"/>
    <property type="match status" value="1"/>
</dbReference>
<dbReference type="Pfam" id="PF13186">
    <property type="entry name" value="SPASM"/>
    <property type="match status" value="1"/>
</dbReference>
<protein>
    <submittedName>
        <fullName evidence="7">Radical SAM protein</fullName>
    </submittedName>
</protein>
<dbReference type="CDD" id="cd21123">
    <property type="entry name" value="SPASM_MftC-like"/>
    <property type="match status" value="1"/>
</dbReference>
<dbReference type="GO" id="GO:0051536">
    <property type="term" value="F:iron-sulfur cluster binding"/>
    <property type="evidence" value="ECO:0007669"/>
    <property type="project" value="UniProtKB-KW"/>
</dbReference>
<dbReference type="GO" id="GO:0015995">
    <property type="term" value="P:chlorophyll biosynthetic process"/>
    <property type="evidence" value="ECO:0007669"/>
    <property type="project" value="InterPro"/>
</dbReference>
<dbReference type="Gene3D" id="1.10.8.550">
    <property type="entry name" value="Proto-chlorophyllide reductase 57 kD subunit B"/>
    <property type="match status" value="1"/>
</dbReference>
<dbReference type="AlphaFoldDB" id="A0AAE4ZDD5"/>
<evidence type="ECO:0000256" key="1">
    <source>
        <dbReference type="ARBA" id="ARBA00001966"/>
    </source>
</evidence>
<dbReference type="InterPro" id="IPR013785">
    <property type="entry name" value="Aldolase_TIM"/>
</dbReference>
<dbReference type="NCBIfam" id="TIGR04085">
    <property type="entry name" value="rSAM_more_4Fe4S"/>
    <property type="match status" value="1"/>
</dbReference>
<proteinExistence type="predicted"/>
<evidence type="ECO:0000313" key="8">
    <source>
        <dbReference type="Proteomes" id="UP000702544"/>
    </source>
</evidence>
<dbReference type="InterPro" id="IPR042298">
    <property type="entry name" value="P-CP_red_C"/>
</dbReference>
<sequence length="450" mass="49632">MYRSHVISWNLTKKCNLRCEHCYISAGRISKGEARDELSTEECLRVVDGICEVNPEALLILTGGEPLLRKDVFEIASYANSKGLWVVVGTNGVLITPELCRRMIEAGIRGVALSLDSLEAATHDAFRGVQGAWDNTVEGSKVLRAAGLPFIVQTTIGRHNRDSIVELARFAHELGARVYNLYFLVPTGRGAYTSDISADEYEETLAELMKLQEEFAGRMLVNSKCAPHYQRMLYQNDPDSPFLKSFAAGAGGCPAGTHYLGIRPNGDMTPCPYLPVYGGNLRQRSFREIWEESDVFQRIRRRKTLGGRCGACEFNSVCGGCRARAYGATGDFMAEDPWCVYEPGAYGFEPISFAGKTTYGMELDGTLPWTAEARARLERVPSFVRGMLAKRMESYAAERGQPQVTAELMQEVRERTLSGRIGNVPSFVRKMLEAESGAGVEDDATPPGDA</sequence>
<dbReference type="GO" id="GO:0046872">
    <property type="term" value="F:metal ion binding"/>
    <property type="evidence" value="ECO:0007669"/>
    <property type="project" value="UniProtKB-KW"/>
</dbReference>
<evidence type="ECO:0000259" key="6">
    <source>
        <dbReference type="PROSITE" id="PS51918"/>
    </source>
</evidence>
<dbReference type="SUPFAM" id="SSF102114">
    <property type="entry name" value="Radical SAM enzymes"/>
    <property type="match status" value="1"/>
</dbReference>
<gene>
    <name evidence="7" type="ORF">GWO12_14345</name>
</gene>
<dbReference type="PROSITE" id="PS51918">
    <property type="entry name" value="RADICAL_SAM"/>
    <property type="match status" value="1"/>
</dbReference>
<dbReference type="GO" id="GO:0016491">
    <property type="term" value="F:oxidoreductase activity"/>
    <property type="evidence" value="ECO:0007669"/>
    <property type="project" value="InterPro"/>
</dbReference>
<dbReference type="InterPro" id="IPR050377">
    <property type="entry name" value="Radical_SAM_PqqE_MftC-like"/>
</dbReference>
<dbReference type="SFLD" id="SFLDS00029">
    <property type="entry name" value="Radical_SAM"/>
    <property type="match status" value="1"/>
</dbReference>
<comment type="cofactor">
    <cofactor evidence="1">
        <name>[4Fe-4S] cluster</name>
        <dbReference type="ChEBI" id="CHEBI:49883"/>
    </cofactor>
</comment>
<name>A0AAE4ZDD5_9BACT</name>
<dbReference type="InterPro" id="IPR006638">
    <property type="entry name" value="Elp3/MiaA/NifB-like_rSAM"/>
</dbReference>
<dbReference type="Proteomes" id="UP000702544">
    <property type="component" value="Unassembled WGS sequence"/>
</dbReference>
<feature type="domain" description="Radical SAM core" evidence="6">
    <location>
        <begin position="1"/>
        <end position="218"/>
    </location>
</feature>
<dbReference type="SMART" id="SM00729">
    <property type="entry name" value="Elp3"/>
    <property type="match status" value="1"/>
</dbReference>
<dbReference type="InterPro" id="IPR023885">
    <property type="entry name" value="4Fe4S-binding_SPASM_dom"/>
</dbReference>
<keyword evidence="3" id="KW-0479">Metal-binding</keyword>
<dbReference type="InterPro" id="IPR007197">
    <property type="entry name" value="rSAM"/>
</dbReference>
<keyword evidence="5" id="KW-0411">Iron-sulfur</keyword>
<keyword evidence="4" id="KW-0408">Iron</keyword>
<dbReference type="Pfam" id="PF04055">
    <property type="entry name" value="Radical_SAM"/>
    <property type="match status" value="1"/>
</dbReference>
<dbReference type="InterPro" id="IPR058240">
    <property type="entry name" value="rSAM_sf"/>
</dbReference>
<accession>A0AAE4ZDD5</accession>
<dbReference type="InterPro" id="IPR013580">
    <property type="entry name" value="LI-POR_suB-like_C"/>
</dbReference>
<reference evidence="7 8" key="1">
    <citation type="submission" date="2020-01" db="EMBL/GenBank/DDBJ databases">
        <title>Genomes assembled from Gulf of Kutch pelagic sediment metagenomes.</title>
        <authorList>
            <person name="Chandrashekar M."/>
            <person name="Mahajan M.S."/>
            <person name="Dave K.J."/>
            <person name="Vatsa P."/>
            <person name="Nathani N.M."/>
        </authorList>
    </citation>
    <scope>NUCLEOTIDE SEQUENCE [LARGE SCALE GENOMIC DNA]</scope>
    <source>
        <strain evidence="7">KS3-K002</strain>
    </source>
</reference>
<evidence type="ECO:0000256" key="2">
    <source>
        <dbReference type="ARBA" id="ARBA00022691"/>
    </source>
</evidence>
<evidence type="ECO:0000313" key="7">
    <source>
        <dbReference type="EMBL" id="NIR76270.1"/>
    </source>
</evidence>
<dbReference type="GO" id="GO:0015979">
    <property type="term" value="P:photosynthesis"/>
    <property type="evidence" value="ECO:0007669"/>
    <property type="project" value="InterPro"/>
</dbReference>
<dbReference type="PANTHER" id="PTHR11228">
    <property type="entry name" value="RADICAL SAM DOMAIN PROTEIN"/>
    <property type="match status" value="1"/>
</dbReference>
<dbReference type="CDD" id="cd01335">
    <property type="entry name" value="Radical_SAM"/>
    <property type="match status" value="1"/>
</dbReference>
<comment type="caution">
    <text evidence="7">The sequence shown here is derived from an EMBL/GenBank/DDBJ whole genome shotgun (WGS) entry which is preliminary data.</text>
</comment>
<evidence type="ECO:0000256" key="5">
    <source>
        <dbReference type="ARBA" id="ARBA00023014"/>
    </source>
</evidence>
<evidence type="ECO:0000256" key="4">
    <source>
        <dbReference type="ARBA" id="ARBA00023004"/>
    </source>
</evidence>
<dbReference type="SFLD" id="SFLDG01067">
    <property type="entry name" value="SPASM/twitch_domain_containing"/>
    <property type="match status" value="1"/>
</dbReference>
<evidence type="ECO:0000256" key="3">
    <source>
        <dbReference type="ARBA" id="ARBA00022723"/>
    </source>
</evidence>